<keyword evidence="2" id="KW-0812">Transmembrane</keyword>
<dbReference type="EMBL" id="LFZS01000005">
    <property type="protein sequence ID" value="ONN54663.1"/>
    <property type="molecule type" value="Genomic_DNA"/>
</dbReference>
<feature type="compositionally biased region" description="Low complexity" evidence="1">
    <location>
        <begin position="207"/>
        <end position="228"/>
    </location>
</feature>
<proteinExistence type="predicted"/>
<evidence type="ECO:0000313" key="4">
    <source>
        <dbReference type="Proteomes" id="UP000189376"/>
    </source>
</evidence>
<reference evidence="3 4" key="1">
    <citation type="submission" date="2015-07" db="EMBL/GenBank/DDBJ databases">
        <title>Acinetobacter yuneri, a novel member of Acinetobacter calcoaceticus-Acinetobacter baumannii complex isolated from clinical specimen.</title>
        <authorList>
            <person name="Yu Y."/>
        </authorList>
    </citation>
    <scope>NUCLEOTIDE SEQUENCE [LARGE SCALE GENOMIC DNA]</scope>
    <source>
        <strain evidence="3 4">A362</strain>
    </source>
</reference>
<gene>
    <name evidence="3" type="ORF">AC058_09130</name>
</gene>
<comment type="caution">
    <text evidence="3">The sequence shown here is derived from an EMBL/GenBank/DDBJ whole genome shotgun (WGS) entry which is preliminary data.</text>
</comment>
<dbReference type="GeneID" id="69584386"/>
<feature type="transmembrane region" description="Helical" evidence="2">
    <location>
        <begin position="158"/>
        <end position="180"/>
    </location>
</feature>
<keyword evidence="2" id="KW-0472">Membrane</keyword>
<name>A0A1V2UXT5_9GAMM</name>
<dbReference type="RefSeq" id="WP_024160733.1">
    <property type="nucleotide sequence ID" value="NZ_LFZS01000005.1"/>
</dbReference>
<keyword evidence="2" id="KW-1133">Transmembrane helix</keyword>
<evidence type="ECO:0000313" key="3">
    <source>
        <dbReference type="EMBL" id="ONN54663.1"/>
    </source>
</evidence>
<keyword evidence="4" id="KW-1185">Reference proteome</keyword>
<dbReference type="AlphaFoldDB" id="A0A1V2UXT5"/>
<evidence type="ECO:0000256" key="1">
    <source>
        <dbReference type="SAM" id="MobiDB-lite"/>
    </source>
</evidence>
<evidence type="ECO:0000256" key="2">
    <source>
        <dbReference type="SAM" id="Phobius"/>
    </source>
</evidence>
<protein>
    <submittedName>
        <fullName evidence="3">Uncharacterized protein</fullName>
    </submittedName>
</protein>
<sequence>MSLIKKQKDILSHDPLVSIFSNNDLLTISVDTDSEDLNRQPKNIKIPNADLKELTIQISGFDTLENNDVGRYFTCSGTVELVNTLGNGEEKRFVLAEPKIKVNVAKKGHLPQTEQIKQLVRNAWMDAFSYGCQNINQPYHYEDETWFERFKGSIIGKFVLIVLATFFAAFIGLAIFGYAAGKKQQDPTLEIANQIAQDPEALKQLLNQYDQQNNQSGAPTPQASPEQAAEQERQQEISSFGLDAGSSE</sequence>
<dbReference type="Proteomes" id="UP000189376">
    <property type="component" value="Unassembled WGS sequence"/>
</dbReference>
<accession>A0A1V2UXT5</accession>
<organism evidence="3 4">
    <name type="scientific">Acinetobacter genomosp. 33YU</name>
    <dbReference type="NCBI Taxonomy" id="1675530"/>
    <lineage>
        <taxon>Bacteria</taxon>
        <taxon>Pseudomonadati</taxon>
        <taxon>Pseudomonadota</taxon>
        <taxon>Gammaproteobacteria</taxon>
        <taxon>Moraxellales</taxon>
        <taxon>Moraxellaceae</taxon>
        <taxon>Acinetobacter</taxon>
    </lineage>
</organism>
<feature type="region of interest" description="Disordered" evidence="1">
    <location>
        <begin position="207"/>
        <end position="248"/>
    </location>
</feature>